<reference evidence="1" key="2">
    <citation type="journal article" date="2015" name="Fish Shellfish Immunol.">
        <title>Early steps in the European eel (Anguilla anguilla)-Vibrio vulnificus interaction in the gills: Role of the RtxA13 toxin.</title>
        <authorList>
            <person name="Callol A."/>
            <person name="Pajuelo D."/>
            <person name="Ebbesson L."/>
            <person name="Teles M."/>
            <person name="MacKenzie S."/>
            <person name="Amaro C."/>
        </authorList>
    </citation>
    <scope>NUCLEOTIDE SEQUENCE</scope>
</reference>
<protein>
    <submittedName>
        <fullName evidence="1">Uncharacterized protein</fullName>
    </submittedName>
</protein>
<dbReference type="AlphaFoldDB" id="A0A0E9Y1U2"/>
<organism evidence="1">
    <name type="scientific">Anguilla anguilla</name>
    <name type="common">European freshwater eel</name>
    <name type="synonym">Muraena anguilla</name>
    <dbReference type="NCBI Taxonomy" id="7936"/>
    <lineage>
        <taxon>Eukaryota</taxon>
        <taxon>Metazoa</taxon>
        <taxon>Chordata</taxon>
        <taxon>Craniata</taxon>
        <taxon>Vertebrata</taxon>
        <taxon>Euteleostomi</taxon>
        <taxon>Actinopterygii</taxon>
        <taxon>Neopterygii</taxon>
        <taxon>Teleostei</taxon>
        <taxon>Anguilliformes</taxon>
        <taxon>Anguillidae</taxon>
        <taxon>Anguilla</taxon>
    </lineage>
</organism>
<reference evidence="1" key="1">
    <citation type="submission" date="2014-11" db="EMBL/GenBank/DDBJ databases">
        <authorList>
            <person name="Amaro Gonzalez C."/>
        </authorList>
    </citation>
    <scope>NUCLEOTIDE SEQUENCE</scope>
</reference>
<evidence type="ECO:0000313" key="1">
    <source>
        <dbReference type="EMBL" id="JAI08111.1"/>
    </source>
</evidence>
<name>A0A0E9Y1U2_ANGAN</name>
<accession>A0A0E9Y1U2</accession>
<dbReference type="EMBL" id="GBXM01000467">
    <property type="protein sequence ID" value="JAI08111.1"/>
    <property type="molecule type" value="Transcribed_RNA"/>
</dbReference>
<proteinExistence type="predicted"/>
<sequence length="64" mass="7532">MQPENVSGDLFIVKNAKIVLCVHHLNRNSCFIINMKVVFYCFFGIKRNLPFTFEVHVVDEIHYC</sequence>